<dbReference type="PIRSF" id="PIRSF001112">
    <property type="entry name" value="Epoxide_hydrolase"/>
    <property type="match status" value="1"/>
</dbReference>
<sequence>MSHFPGPYRSDFSLRPFRIAIPQSELDDLQNRLARTRWPAELPGAGRNYGVPPDRLKQLVEYWRTCYDWRKYEALLNSFPQFTTAIDGAKIHFLHVRSPEKKALPLVITHGWPGSVVEFLHIIGPLADPKSHGGDPADAFHLVIPSIPGFGFSGPVKEKGWNVGRIAHAWAELMRRLGYDRYGAQGGDWGSAISRALAAIDPEHVCGVHLNYLPTPPPPSADISDLTEEEKARIANTQRLRETPPGYMRLQSTRPQTISYALTDSPVGQLAWIAEKFIEWTDPSCPIAEEILLTNVMLYWLTGTAGSSALLYYENARSKGRFRPGAAPVGVAVFPHDIQLPVRRFAELQYTVVHWTEFDRGGHFAALEVPDLFVEDVRKFFRRFR</sequence>
<evidence type="ECO:0000256" key="3">
    <source>
        <dbReference type="ARBA" id="ARBA00022801"/>
    </source>
</evidence>
<dbReference type="AlphaFoldDB" id="A0A1I2RWA2"/>
<feature type="active site" description="Proton acceptor" evidence="4">
    <location>
        <position position="363"/>
    </location>
</feature>
<dbReference type="GO" id="GO:0004301">
    <property type="term" value="F:epoxide hydrolase activity"/>
    <property type="evidence" value="ECO:0007669"/>
    <property type="project" value="TreeGrafter"/>
</dbReference>
<feature type="active site" description="Nucleophile" evidence="4">
    <location>
        <position position="188"/>
    </location>
</feature>
<gene>
    <name evidence="6" type="ORF">SAMN04488025_13228</name>
</gene>
<dbReference type="OrthoDB" id="9780765at2"/>
<dbReference type="InterPro" id="IPR010497">
    <property type="entry name" value="Epoxide_hydro_N"/>
</dbReference>
<evidence type="ECO:0000313" key="6">
    <source>
        <dbReference type="EMBL" id="SFG42041.1"/>
    </source>
</evidence>
<dbReference type="InterPro" id="IPR029058">
    <property type="entry name" value="AB_hydrolase_fold"/>
</dbReference>
<evidence type="ECO:0000256" key="2">
    <source>
        <dbReference type="ARBA" id="ARBA00022797"/>
    </source>
</evidence>
<dbReference type="Proteomes" id="UP000198661">
    <property type="component" value="Unassembled WGS sequence"/>
</dbReference>
<dbReference type="STRING" id="201973.SAMN04488025_13228"/>
<keyword evidence="7" id="KW-1185">Reference proteome</keyword>
<comment type="similarity">
    <text evidence="1">Belongs to the peptidase S33 family.</text>
</comment>
<reference evidence="6 7" key="1">
    <citation type="submission" date="2016-10" db="EMBL/GenBank/DDBJ databases">
        <authorList>
            <person name="de Groot N.N."/>
        </authorList>
    </citation>
    <scope>NUCLEOTIDE SEQUENCE [LARGE SCALE GENOMIC DNA]</scope>
    <source>
        <strain evidence="6 7">DSM 44945</strain>
    </source>
</reference>
<evidence type="ECO:0000256" key="1">
    <source>
        <dbReference type="ARBA" id="ARBA00010088"/>
    </source>
</evidence>
<dbReference type="InterPro" id="IPR016292">
    <property type="entry name" value="Epoxide_hydrolase"/>
</dbReference>
<dbReference type="GO" id="GO:0097176">
    <property type="term" value="P:epoxide metabolic process"/>
    <property type="evidence" value="ECO:0007669"/>
    <property type="project" value="TreeGrafter"/>
</dbReference>
<dbReference type="PANTHER" id="PTHR21661">
    <property type="entry name" value="EPOXIDE HYDROLASE 1-RELATED"/>
    <property type="match status" value="1"/>
</dbReference>
<proteinExistence type="inferred from homology"/>
<evidence type="ECO:0000313" key="7">
    <source>
        <dbReference type="Proteomes" id="UP000198661"/>
    </source>
</evidence>
<dbReference type="InterPro" id="IPR000639">
    <property type="entry name" value="Epox_hydrolase-like"/>
</dbReference>
<dbReference type="SUPFAM" id="SSF53474">
    <property type="entry name" value="alpha/beta-Hydrolases"/>
    <property type="match status" value="1"/>
</dbReference>
<organism evidence="6 7">
    <name type="scientific">Planifilum fulgidum</name>
    <dbReference type="NCBI Taxonomy" id="201973"/>
    <lineage>
        <taxon>Bacteria</taxon>
        <taxon>Bacillati</taxon>
        <taxon>Bacillota</taxon>
        <taxon>Bacilli</taxon>
        <taxon>Bacillales</taxon>
        <taxon>Thermoactinomycetaceae</taxon>
        <taxon>Planifilum</taxon>
    </lineage>
</organism>
<accession>A0A1I2RWA2</accession>
<dbReference type="PRINTS" id="PR00412">
    <property type="entry name" value="EPOXHYDRLASE"/>
</dbReference>
<evidence type="ECO:0000256" key="4">
    <source>
        <dbReference type="PIRSR" id="PIRSR001112-1"/>
    </source>
</evidence>
<feature type="active site" description="Proton donor" evidence="4">
    <location>
        <position position="312"/>
    </location>
</feature>
<keyword evidence="3" id="KW-0378">Hydrolase</keyword>
<dbReference type="Pfam" id="PF06441">
    <property type="entry name" value="EHN"/>
    <property type="match status" value="1"/>
</dbReference>
<dbReference type="RefSeq" id="WP_092040607.1">
    <property type="nucleotide sequence ID" value="NZ_FOOK01000032.1"/>
</dbReference>
<dbReference type="Gene3D" id="3.40.50.1820">
    <property type="entry name" value="alpha/beta hydrolase"/>
    <property type="match status" value="1"/>
</dbReference>
<dbReference type="EMBL" id="FOOK01000032">
    <property type="protein sequence ID" value="SFG42041.1"/>
    <property type="molecule type" value="Genomic_DNA"/>
</dbReference>
<evidence type="ECO:0000259" key="5">
    <source>
        <dbReference type="Pfam" id="PF06441"/>
    </source>
</evidence>
<protein>
    <submittedName>
        <fullName evidence="6">Pimeloyl-ACP methyl ester carboxylesterase</fullName>
    </submittedName>
</protein>
<feature type="domain" description="Epoxide hydrolase N-terminal" evidence="5">
    <location>
        <begin position="15"/>
        <end position="119"/>
    </location>
</feature>
<dbReference type="PANTHER" id="PTHR21661:SF35">
    <property type="entry name" value="EPOXIDE HYDROLASE"/>
    <property type="match status" value="1"/>
</dbReference>
<name>A0A1I2RWA2_9BACL</name>
<keyword evidence="2" id="KW-0058">Aromatic hydrocarbons catabolism</keyword>